<protein>
    <recommendedName>
        <fullName evidence="3">GatB/YqeY domain-containing protein</fullName>
    </recommendedName>
</protein>
<organism evidence="1 2">
    <name type="scientific">Neomoorella glycerini</name>
    <dbReference type="NCBI Taxonomy" id="55779"/>
    <lineage>
        <taxon>Bacteria</taxon>
        <taxon>Bacillati</taxon>
        <taxon>Bacillota</taxon>
        <taxon>Clostridia</taxon>
        <taxon>Neomoorellales</taxon>
        <taxon>Neomoorellaceae</taxon>
        <taxon>Neomoorella</taxon>
    </lineage>
</organism>
<dbReference type="SUPFAM" id="SSF89095">
    <property type="entry name" value="GatB/YqeY motif"/>
    <property type="match status" value="1"/>
</dbReference>
<evidence type="ECO:0000313" key="1">
    <source>
        <dbReference type="EMBL" id="QGP92284.1"/>
    </source>
</evidence>
<dbReference type="Gene3D" id="1.10.1510.10">
    <property type="entry name" value="Uncharacterised protein YqeY/AIM41 PF09424, N-terminal domain"/>
    <property type="match status" value="1"/>
</dbReference>
<evidence type="ECO:0008006" key="3">
    <source>
        <dbReference type="Google" id="ProtNLM"/>
    </source>
</evidence>
<dbReference type="InterPro" id="IPR019004">
    <property type="entry name" value="YqeY/Aim41"/>
</dbReference>
<dbReference type="EMBL" id="CP046244">
    <property type="protein sequence ID" value="QGP92284.1"/>
    <property type="molecule type" value="Genomic_DNA"/>
</dbReference>
<keyword evidence="2" id="KW-1185">Reference proteome</keyword>
<dbReference type="InterPro" id="IPR023168">
    <property type="entry name" value="GatB_Yqey_C_2"/>
</dbReference>
<dbReference type="PANTHER" id="PTHR28055">
    <property type="entry name" value="ALTERED INHERITANCE OF MITOCHONDRIA PROTEIN 41, MITOCHONDRIAL"/>
    <property type="match status" value="1"/>
</dbReference>
<sequence length="149" mass="16824">MKARLQQDMKEALKSHDKIRLQTIRMVLAAIKNAEIEKMHPLADEEMAAVIQREIKMRKEALEQFARGGREDLVRQTEAEIKVLEDYLPQQLSDSELRKVIRQTISEVGAQSSKEIGKVMAALMPKIRGRADGKKASEMVRELLGAGIS</sequence>
<dbReference type="GO" id="GO:0016884">
    <property type="term" value="F:carbon-nitrogen ligase activity, with glutamine as amido-N-donor"/>
    <property type="evidence" value="ECO:0007669"/>
    <property type="project" value="InterPro"/>
</dbReference>
<dbReference type="AlphaFoldDB" id="A0A6I5ZQL6"/>
<evidence type="ECO:0000313" key="2">
    <source>
        <dbReference type="Proteomes" id="UP000425916"/>
    </source>
</evidence>
<dbReference type="Pfam" id="PF09424">
    <property type="entry name" value="YqeY"/>
    <property type="match status" value="1"/>
</dbReference>
<dbReference type="InterPro" id="IPR003789">
    <property type="entry name" value="Asn/Gln_tRNA_amidoTrase-B-like"/>
</dbReference>
<dbReference type="OrthoDB" id="9794041at2"/>
<dbReference type="Proteomes" id="UP000425916">
    <property type="component" value="Chromosome"/>
</dbReference>
<dbReference type="Gene3D" id="1.10.10.410">
    <property type="match status" value="1"/>
</dbReference>
<dbReference type="PANTHER" id="PTHR28055:SF1">
    <property type="entry name" value="ALTERED INHERITANCE OF MITOCHONDRIA PROTEIN 41, MITOCHONDRIAL"/>
    <property type="match status" value="1"/>
</dbReference>
<dbReference type="RefSeq" id="WP_156272969.1">
    <property type="nucleotide sequence ID" value="NZ_CP046244.1"/>
</dbReference>
<accession>A0A6I5ZQL6</accession>
<gene>
    <name evidence="1" type="primary">yqeY</name>
    <name evidence="1" type="ORF">MGLY_16560</name>
</gene>
<name>A0A6I5ZQL6_9FIRM</name>
<dbReference type="InterPro" id="IPR042184">
    <property type="entry name" value="YqeY/Aim41_N"/>
</dbReference>
<proteinExistence type="predicted"/>
<reference evidence="1 2" key="1">
    <citation type="submission" date="2019-11" db="EMBL/GenBank/DDBJ databases">
        <title>Genome sequence of Moorella glycerini DSM11254.</title>
        <authorList>
            <person name="Poehlein A."/>
            <person name="Boeer T."/>
            <person name="Daniel R."/>
        </authorList>
    </citation>
    <scope>NUCLEOTIDE SEQUENCE [LARGE SCALE GENOMIC DNA]</scope>
    <source>
        <strain evidence="1 2">DSM 11254</strain>
    </source>
</reference>